<dbReference type="AlphaFoldDB" id="A0AAQ0LQK1"/>
<protein>
    <submittedName>
        <fullName evidence="2">XRE family transcriptional regulator</fullName>
    </submittedName>
</protein>
<dbReference type="PROSITE" id="PS50943">
    <property type="entry name" value="HTH_CROC1"/>
    <property type="match status" value="1"/>
</dbReference>
<dbReference type="RefSeq" id="WP_115503296.1">
    <property type="nucleotide sequence ID" value="NZ_CABMMK010000006.1"/>
</dbReference>
<dbReference type="GO" id="GO:0003677">
    <property type="term" value="F:DNA binding"/>
    <property type="evidence" value="ECO:0007669"/>
    <property type="project" value="InterPro"/>
</dbReference>
<name>A0AAQ0LQK1_9BACE</name>
<dbReference type="InterPro" id="IPR010982">
    <property type="entry name" value="Lambda_DNA-bd_dom_sf"/>
</dbReference>
<proteinExistence type="predicted"/>
<evidence type="ECO:0000259" key="1">
    <source>
        <dbReference type="PROSITE" id="PS50943"/>
    </source>
</evidence>
<comment type="caution">
    <text evidence="2">The sequence shown here is derived from an EMBL/GenBank/DDBJ whole genome shotgun (WGS) entry which is preliminary data.</text>
</comment>
<feature type="domain" description="HTH cro/C1-type" evidence="1">
    <location>
        <begin position="22"/>
        <end position="76"/>
    </location>
</feature>
<dbReference type="Proteomes" id="UP000284772">
    <property type="component" value="Unassembled WGS sequence"/>
</dbReference>
<accession>A0AAQ0LQK1</accession>
<organism evidence="2 3">
    <name type="scientific">Bacteroides intestinalis</name>
    <dbReference type="NCBI Taxonomy" id="329854"/>
    <lineage>
        <taxon>Bacteria</taxon>
        <taxon>Pseudomonadati</taxon>
        <taxon>Bacteroidota</taxon>
        <taxon>Bacteroidia</taxon>
        <taxon>Bacteroidales</taxon>
        <taxon>Bacteroidaceae</taxon>
        <taxon>Bacteroides</taxon>
    </lineage>
</organism>
<dbReference type="CDD" id="cd00093">
    <property type="entry name" value="HTH_XRE"/>
    <property type="match status" value="1"/>
</dbReference>
<dbReference type="InterPro" id="IPR001387">
    <property type="entry name" value="Cro/C1-type_HTH"/>
</dbReference>
<reference evidence="2 3" key="1">
    <citation type="submission" date="2018-08" db="EMBL/GenBank/DDBJ databases">
        <title>A genome reference for cultivated species of the human gut microbiota.</title>
        <authorList>
            <person name="Zou Y."/>
            <person name="Xue W."/>
            <person name="Luo G."/>
        </authorList>
    </citation>
    <scope>NUCLEOTIDE SEQUENCE [LARGE SCALE GENOMIC DNA]</scope>
    <source>
        <strain evidence="2 3">AF19-10AC</strain>
    </source>
</reference>
<dbReference type="Pfam" id="PF01381">
    <property type="entry name" value="HTH_3"/>
    <property type="match status" value="1"/>
</dbReference>
<dbReference type="EMBL" id="QRWT01000003">
    <property type="protein sequence ID" value="RGT55619.1"/>
    <property type="molecule type" value="Genomic_DNA"/>
</dbReference>
<sequence>MNNHLIIKELTLNNMDNILENIRTIRESKGYSQESISEMLNMTQASYARFERGATKTDLSVVRKVAVLFNMSLVDLISYPKKLIDPDLIESNMQVQKEVKATLTIEMGKEKKDQVFRFLFEDNNIEILNK</sequence>
<dbReference type="SMART" id="SM00530">
    <property type="entry name" value="HTH_XRE"/>
    <property type="match status" value="1"/>
</dbReference>
<evidence type="ECO:0000313" key="3">
    <source>
        <dbReference type="Proteomes" id="UP000284772"/>
    </source>
</evidence>
<dbReference type="Gene3D" id="1.10.260.40">
    <property type="entry name" value="lambda repressor-like DNA-binding domains"/>
    <property type="match status" value="1"/>
</dbReference>
<gene>
    <name evidence="2" type="ORF">DWX27_04620</name>
</gene>
<dbReference type="SUPFAM" id="SSF47413">
    <property type="entry name" value="lambda repressor-like DNA-binding domains"/>
    <property type="match status" value="1"/>
</dbReference>
<evidence type="ECO:0000313" key="2">
    <source>
        <dbReference type="EMBL" id="RGT55619.1"/>
    </source>
</evidence>